<reference evidence="1 2" key="1">
    <citation type="submission" date="2018-06" db="EMBL/GenBank/DDBJ databases">
        <authorList>
            <consortium name="Pathogen Informatics"/>
            <person name="Doyle S."/>
        </authorList>
    </citation>
    <scope>NUCLEOTIDE SEQUENCE [LARGE SCALE GENOMIC DNA]</scope>
    <source>
        <strain evidence="1 2">NCTC11165</strain>
    </source>
</reference>
<dbReference type="AlphaFoldDB" id="A0A246KD00"/>
<proteinExistence type="predicted"/>
<gene>
    <name evidence="1" type="ORF">NCTC11165_02893</name>
</gene>
<dbReference type="GeneID" id="56577019"/>
<evidence type="ECO:0000313" key="1">
    <source>
        <dbReference type="EMBL" id="SPU46555.1"/>
    </source>
</evidence>
<dbReference type="Pfam" id="PF10604">
    <property type="entry name" value="Polyketide_cyc2"/>
    <property type="match status" value="1"/>
</dbReference>
<dbReference type="InterPro" id="IPR019587">
    <property type="entry name" value="Polyketide_cyclase/dehydratase"/>
</dbReference>
<sequence>MTRHRQASVQVAATPERLFAHLDDQTRLAAHMARPSMMMGGGRMTYDFDAGRGQAVGSHIRMGGRAFGLGLFVDEVVTERAPPRRKVWRTVGRPRLIIIGDYEMGFQTTPIRGGAGLRVWIDYDPAPRGPGRLVPGLADAYARWCVERMVGDARRAFGAVSASAG</sequence>
<name>A0A246KD00_BREDI</name>
<protein>
    <submittedName>
        <fullName evidence="1">Polyketide cyclase / dehydrase and lipid transport</fullName>
    </submittedName>
</protein>
<dbReference type="InterPro" id="IPR023393">
    <property type="entry name" value="START-like_dom_sf"/>
</dbReference>
<dbReference type="RefSeq" id="WP_003164953.1">
    <property type="nucleotide sequence ID" value="NZ_CP140006.1"/>
</dbReference>
<dbReference type="Gene3D" id="3.30.530.20">
    <property type="match status" value="1"/>
</dbReference>
<accession>A0A246KD00</accession>
<dbReference type="EMBL" id="UAQM01000043">
    <property type="protein sequence ID" value="SPU46555.1"/>
    <property type="molecule type" value="Genomic_DNA"/>
</dbReference>
<dbReference type="SUPFAM" id="SSF55961">
    <property type="entry name" value="Bet v1-like"/>
    <property type="match status" value="1"/>
</dbReference>
<dbReference type="Proteomes" id="UP000250358">
    <property type="component" value="Unassembled WGS sequence"/>
</dbReference>
<organism evidence="1 2">
    <name type="scientific">Brevundimonas diminuta</name>
    <name type="common">Pseudomonas diminuta</name>
    <dbReference type="NCBI Taxonomy" id="293"/>
    <lineage>
        <taxon>Bacteria</taxon>
        <taxon>Pseudomonadati</taxon>
        <taxon>Pseudomonadota</taxon>
        <taxon>Alphaproteobacteria</taxon>
        <taxon>Caulobacterales</taxon>
        <taxon>Caulobacteraceae</taxon>
        <taxon>Brevundimonas</taxon>
    </lineage>
</organism>
<evidence type="ECO:0000313" key="2">
    <source>
        <dbReference type="Proteomes" id="UP000250358"/>
    </source>
</evidence>